<feature type="transmembrane region" description="Helical" evidence="1">
    <location>
        <begin position="261"/>
        <end position="280"/>
    </location>
</feature>
<feature type="transmembrane region" description="Helical" evidence="1">
    <location>
        <begin position="199"/>
        <end position="221"/>
    </location>
</feature>
<dbReference type="EMBL" id="CP003220">
    <property type="protein sequence ID" value="EGB15424.1"/>
    <property type="molecule type" value="Genomic_DNA"/>
</dbReference>
<dbReference type="Pfam" id="PF01757">
    <property type="entry name" value="Acyl_transf_3"/>
    <property type="match status" value="1"/>
</dbReference>
<feature type="transmembrane region" description="Helical" evidence="1">
    <location>
        <begin position="292"/>
        <end position="313"/>
    </location>
</feature>
<accession>F0JIJ0</accession>
<feature type="transmembrane region" description="Helical" evidence="1">
    <location>
        <begin position="170"/>
        <end position="187"/>
    </location>
</feature>
<dbReference type="RefSeq" id="WP_014322850.1">
    <property type="nucleotide sequence ID" value="NC_016803.1"/>
</dbReference>
<proteinExistence type="predicted"/>
<dbReference type="HOGENOM" id="CLU_843926_0_0_7"/>
<dbReference type="GO" id="GO:0016747">
    <property type="term" value="F:acyltransferase activity, transferring groups other than amino-acyl groups"/>
    <property type="evidence" value="ECO:0007669"/>
    <property type="project" value="InterPro"/>
</dbReference>
<reference evidence="3 4" key="1">
    <citation type="journal article" date="2011" name="J. Bacteriol.">
        <title>Genome sequence of the mercury-methylating strain Desulfovibrio desulfuricans ND132.</title>
        <authorList>
            <person name="Brown S.D."/>
            <person name="Gilmour C.C."/>
            <person name="Kucken A.M."/>
            <person name="Wall J.D."/>
            <person name="Elias D.A."/>
            <person name="Brandt C.C."/>
            <person name="Podar M."/>
            <person name="Chertkov O."/>
            <person name="Held B."/>
            <person name="Bruce D.C."/>
            <person name="Detter J.C."/>
            <person name="Tapia R."/>
            <person name="Han C.S."/>
            <person name="Goodwin L.A."/>
            <person name="Cheng J.F."/>
            <person name="Pitluck S."/>
            <person name="Woyke T."/>
            <person name="Mikhailova N."/>
            <person name="Ivanova N.N."/>
            <person name="Han J."/>
            <person name="Lucas S."/>
            <person name="Lapidus A.L."/>
            <person name="Land M.L."/>
            <person name="Hauser L.J."/>
            <person name="Palumbo A.V."/>
        </authorList>
    </citation>
    <scope>NUCLEOTIDE SEQUENCE [LARGE SCALE GENOMIC DNA]</scope>
    <source>
        <strain evidence="3 4">ND132</strain>
    </source>
</reference>
<feature type="transmembrane region" description="Helical" evidence="1">
    <location>
        <begin position="227"/>
        <end position="249"/>
    </location>
</feature>
<feature type="transmembrane region" description="Helical" evidence="1">
    <location>
        <begin position="50"/>
        <end position="70"/>
    </location>
</feature>
<feature type="transmembrane region" description="Helical" evidence="1">
    <location>
        <begin position="138"/>
        <end position="158"/>
    </location>
</feature>
<keyword evidence="1" id="KW-0472">Membrane</keyword>
<name>F0JIJ0_9BACT</name>
<dbReference type="STRING" id="641491.DND132_2220"/>
<evidence type="ECO:0000313" key="3">
    <source>
        <dbReference type="EMBL" id="EGB15424.1"/>
    </source>
</evidence>
<feature type="transmembrane region" description="Helical" evidence="1">
    <location>
        <begin position="115"/>
        <end position="131"/>
    </location>
</feature>
<keyword evidence="1" id="KW-0812">Transmembrane</keyword>
<feature type="transmembrane region" description="Helical" evidence="1">
    <location>
        <begin position="12"/>
        <end position="30"/>
    </location>
</feature>
<dbReference type="InterPro" id="IPR002656">
    <property type="entry name" value="Acyl_transf_3_dom"/>
</dbReference>
<evidence type="ECO:0000256" key="1">
    <source>
        <dbReference type="SAM" id="Phobius"/>
    </source>
</evidence>
<keyword evidence="1" id="KW-1133">Transmembrane helix</keyword>
<dbReference type="Proteomes" id="UP000007845">
    <property type="component" value="Chromosome"/>
</dbReference>
<gene>
    <name evidence="3" type="ORF">DND132_2220</name>
</gene>
<feature type="transmembrane region" description="Helical" evidence="1">
    <location>
        <begin position="77"/>
        <end position="95"/>
    </location>
</feature>
<evidence type="ECO:0000313" key="4">
    <source>
        <dbReference type="Proteomes" id="UP000007845"/>
    </source>
</evidence>
<evidence type="ECO:0000259" key="2">
    <source>
        <dbReference type="Pfam" id="PF01757"/>
    </source>
</evidence>
<keyword evidence="4" id="KW-1185">Reference proteome</keyword>
<dbReference type="OrthoDB" id="9796461at2"/>
<sequence>MDSSTRPAKVEYVNLYLLRLVAILLIVNAHMGEVYPRASMAMGGYLGNSLFYFVSAVGLSLSRSVNLSYLTWLKKRFFNLLLPIVILFALVELNPAKTWDILYNLLIPHSLAQKGNFFTNLVVLYLVFWPLQRLSFRALGWLLAGLMTVPCVLLALHAVPLNPGTSPAQAFFPVSAWMNFVSGMLVARLMQRGRFRAPGAAACAAGAALFVLCMAVHHALGRSSVDLVRLLAMHVNLLTVLALFYATLLANRLSADAPLAAAAKGLSLLSLPVYAIHFKVLHVIRPLDLNPYLKVALIVVVAFILAKLFDLVYSRIRDRGRKLMGLETA</sequence>
<feature type="domain" description="Acyltransferase 3" evidence="2">
    <location>
        <begin position="15"/>
        <end position="305"/>
    </location>
</feature>
<dbReference type="AlphaFoldDB" id="F0JIJ0"/>
<protein>
    <recommendedName>
        <fullName evidence="2">Acyltransferase 3 domain-containing protein</fullName>
    </recommendedName>
</protein>
<dbReference type="KEGG" id="ddn:DND132_2220"/>
<organism evidence="3 4">
    <name type="scientific">Pseudodesulfovibrio mercurii</name>
    <dbReference type="NCBI Taxonomy" id="641491"/>
    <lineage>
        <taxon>Bacteria</taxon>
        <taxon>Pseudomonadati</taxon>
        <taxon>Thermodesulfobacteriota</taxon>
        <taxon>Desulfovibrionia</taxon>
        <taxon>Desulfovibrionales</taxon>
        <taxon>Desulfovibrionaceae</taxon>
    </lineage>
</organism>